<dbReference type="Gene3D" id="3.40.50.1820">
    <property type="entry name" value="alpha/beta hydrolase"/>
    <property type="match status" value="1"/>
</dbReference>
<evidence type="ECO:0000259" key="2">
    <source>
        <dbReference type="Pfam" id="PF20434"/>
    </source>
</evidence>
<accession>A0ABZ2R6U5</accession>
<protein>
    <submittedName>
        <fullName evidence="3">Alpha/beta hydrolase</fullName>
    </submittedName>
</protein>
<name>A0ABZ2R6U5_9MICC</name>
<feature type="domain" description="BD-FAE-like" evidence="2">
    <location>
        <begin position="44"/>
        <end position="249"/>
    </location>
</feature>
<dbReference type="Proteomes" id="UP001623384">
    <property type="component" value="Chromosome"/>
</dbReference>
<evidence type="ECO:0000313" key="3">
    <source>
        <dbReference type="EMBL" id="WXK92704.1"/>
    </source>
</evidence>
<dbReference type="PANTHER" id="PTHR48081:SF13">
    <property type="entry name" value="ALPHA_BETA HYDROLASE"/>
    <property type="match status" value="1"/>
</dbReference>
<evidence type="ECO:0000256" key="1">
    <source>
        <dbReference type="ARBA" id="ARBA00022801"/>
    </source>
</evidence>
<gene>
    <name evidence="3" type="ORF">WHH00_16795</name>
</gene>
<proteinExistence type="predicted"/>
<dbReference type="GO" id="GO:0016787">
    <property type="term" value="F:hydrolase activity"/>
    <property type="evidence" value="ECO:0007669"/>
    <property type="project" value="UniProtKB-KW"/>
</dbReference>
<dbReference type="EMBL" id="CP148033">
    <property type="protein sequence ID" value="WXK92704.1"/>
    <property type="molecule type" value="Genomic_DNA"/>
</dbReference>
<dbReference type="InterPro" id="IPR029058">
    <property type="entry name" value="AB_hydrolase_fold"/>
</dbReference>
<evidence type="ECO:0000313" key="4">
    <source>
        <dbReference type="Proteomes" id="UP001623384"/>
    </source>
</evidence>
<dbReference type="SUPFAM" id="SSF53474">
    <property type="entry name" value="alpha/beta-Hydrolases"/>
    <property type="match status" value="1"/>
</dbReference>
<keyword evidence="1 3" id="KW-0378">Hydrolase</keyword>
<organism evidence="3 4">
    <name type="scientific">Pseudarthrobacter quantipunctorum</name>
    <dbReference type="NCBI Taxonomy" id="3128980"/>
    <lineage>
        <taxon>Bacteria</taxon>
        <taxon>Bacillati</taxon>
        <taxon>Actinomycetota</taxon>
        <taxon>Actinomycetes</taxon>
        <taxon>Micrococcales</taxon>
        <taxon>Micrococcaceae</taxon>
        <taxon>Pseudarthrobacter</taxon>
    </lineage>
</organism>
<dbReference type="RefSeq" id="WP_406634562.1">
    <property type="nucleotide sequence ID" value="NZ_CP148033.1"/>
</dbReference>
<dbReference type="InterPro" id="IPR049492">
    <property type="entry name" value="BD-FAE-like_dom"/>
</dbReference>
<dbReference type="Pfam" id="PF20434">
    <property type="entry name" value="BD-FAE"/>
    <property type="match status" value="1"/>
</dbReference>
<sequence>MTAGQVLKGIEFSHPGGATPLLLDLYLPAGSYAGADQDSEAGGPGFPAVIHFHGGGWRTGERSSLGPTVDGFGLSPIEQLVEAGFVVASADYRLSAAATFPAQLLDAKAAVRWLRTNAAHYNLDPDRIYAWGDSAGGHLASLVGLTTGAVEKGTSQTDDRVAAVAAWYPPTDLASMGRQARPDAVARADDPGSREALLIGAQPADAPDLAAAASPITYVHECAPPFLLIHGTADRFVPAAQSASLAEALQSAGAGVELLLIEGADHMWSLPDGSQAAARQATAATIDFFRRQAQKH</sequence>
<dbReference type="InterPro" id="IPR050300">
    <property type="entry name" value="GDXG_lipolytic_enzyme"/>
</dbReference>
<reference evidence="3 4" key="1">
    <citation type="submission" date="2024-03" db="EMBL/GenBank/DDBJ databases">
        <title>Rhodococcus navarretei sp. nov. and Pseudarthrobacter quantumdoti sp. nov., two new species with the ability to biosynthesize Quantum Dots isolated from soil samples at Union Glacier, Antarctica.</title>
        <authorList>
            <person name="Vargas M."/>
        </authorList>
    </citation>
    <scope>NUCLEOTIDE SEQUENCE [LARGE SCALE GENOMIC DNA]</scope>
    <source>
        <strain evidence="3 4">RC-2-3</strain>
    </source>
</reference>
<dbReference type="PANTHER" id="PTHR48081">
    <property type="entry name" value="AB HYDROLASE SUPERFAMILY PROTEIN C4A8.06C"/>
    <property type="match status" value="1"/>
</dbReference>
<keyword evidence="4" id="KW-1185">Reference proteome</keyword>